<feature type="compositionally biased region" description="Polar residues" evidence="1">
    <location>
        <begin position="548"/>
        <end position="558"/>
    </location>
</feature>
<evidence type="ECO:0000256" key="1">
    <source>
        <dbReference type="SAM" id="MobiDB-lite"/>
    </source>
</evidence>
<feature type="compositionally biased region" description="Basic and acidic residues" evidence="1">
    <location>
        <begin position="561"/>
        <end position="581"/>
    </location>
</feature>
<dbReference type="EMBL" id="JABANP010000597">
    <property type="protein sequence ID" value="KAF4680546.1"/>
    <property type="molecule type" value="Genomic_DNA"/>
</dbReference>
<dbReference type="CDD" id="cd12277">
    <property type="entry name" value="RRM3_MEI2_EAR1_like"/>
    <property type="match status" value="1"/>
</dbReference>
<accession>A0A7J6N9P8</accession>
<comment type="caution">
    <text evidence="3">The sequence shown here is derived from an EMBL/GenBank/DDBJ whole genome shotgun (WGS) entry which is preliminary data.</text>
</comment>
<dbReference type="PANTHER" id="PTHR13063">
    <property type="entry name" value="ENOS INTERACTING PROTEIN"/>
    <property type="match status" value="1"/>
</dbReference>
<evidence type="ECO:0000313" key="4">
    <source>
        <dbReference type="Proteomes" id="UP000541610"/>
    </source>
</evidence>
<dbReference type="PANTHER" id="PTHR13063:SF10">
    <property type="entry name" value="NITRIC OXIDE SYNTHASE-INTERACTING PROTEIN"/>
    <property type="match status" value="1"/>
</dbReference>
<feature type="domain" description="Mei2-like C-terminal RNA recognition motif" evidence="2">
    <location>
        <begin position="855"/>
        <end position="943"/>
    </location>
</feature>
<feature type="domain" description="Mei2-like C-terminal RNA recognition motif" evidence="2">
    <location>
        <begin position="433"/>
        <end position="500"/>
    </location>
</feature>
<dbReference type="Pfam" id="PF04059">
    <property type="entry name" value="RRM_2"/>
    <property type="match status" value="2"/>
</dbReference>
<feature type="region of interest" description="Disordered" evidence="1">
    <location>
        <begin position="540"/>
        <end position="589"/>
    </location>
</feature>
<dbReference type="GO" id="GO:0005634">
    <property type="term" value="C:nucleus"/>
    <property type="evidence" value="ECO:0007669"/>
    <property type="project" value="TreeGrafter"/>
</dbReference>
<feature type="region of interest" description="Disordered" evidence="1">
    <location>
        <begin position="100"/>
        <end position="132"/>
    </location>
</feature>
<dbReference type="InterPro" id="IPR016818">
    <property type="entry name" value="NOSIP"/>
</dbReference>
<dbReference type="OrthoDB" id="116827at2759"/>
<feature type="compositionally biased region" description="Polar residues" evidence="1">
    <location>
        <begin position="110"/>
        <end position="129"/>
    </location>
</feature>
<gene>
    <name evidence="3" type="ORF">FOZ60_013277</name>
</gene>
<dbReference type="Proteomes" id="UP000541610">
    <property type="component" value="Unassembled WGS sequence"/>
</dbReference>
<proteinExistence type="predicted"/>
<organism evidence="3 4">
    <name type="scientific">Perkinsus olseni</name>
    <name type="common">Perkinsus atlanticus</name>
    <dbReference type="NCBI Taxonomy" id="32597"/>
    <lineage>
        <taxon>Eukaryota</taxon>
        <taxon>Sar</taxon>
        <taxon>Alveolata</taxon>
        <taxon>Perkinsozoa</taxon>
        <taxon>Perkinsea</taxon>
        <taxon>Perkinsida</taxon>
        <taxon>Perkinsidae</taxon>
        <taxon>Perkinsus</taxon>
    </lineage>
</organism>
<dbReference type="CDD" id="cd16662">
    <property type="entry name" value="RING-Ubox2_NOSIP"/>
    <property type="match status" value="1"/>
</dbReference>
<dbReference type="InterPro" id="IPR035979">
    <property type="entry name" value="RBD_domain_sf"/>
</dbReference>
<evidence type="ECO:0000313" key="3">
    <source>
        <dbReference type="EMBL" id="KAF4680546.1"/>
    </source>
</evidence>
<protein>
    <recommendedName>
        <fullName evidence="2">Mei2-like C-terminal RNA recognition motif domain-containing protein</fullName>
    </recommendedName>
</protein>
<evidence type="ECO:0000259" key="2">
    <source>
        <dbReference type="Pfam" id="PF04059"/>
    </source>
</evidence>
<reference evidence="3 4" key="1">
    <citation type="submission" date="2020-04" db="EMBL/GenBank/DDBJ databases">
        <title>Perkinsus olseni comparative genomics.</title>
        <authorList>
            <person name="Bogema D.R."/>
        </authorList>
    </citation>
    <scope>NUCLEOTIDE SEQUENCE [LARGE SCALE GENOMIC DNA]</scope>
    <source>
        <strain evidence="3">00978-12</strain>
    </source>
</reference>
<dbReference type="AlphaFoldDB" id="A0A7J6N9P8"/>
<dbReference type="SUPFAM" id="SSF54928">
    <property type="entry name" value="RNA-binding domain, RBD"/>
    <property type="match status" value="1"/>
</dbReference>
<sequence length="980" mass="109194">MTRHSQNQTDRAFITSDERRKCGFGQVTERIGAESQLPFGMCCISLRPAKEPMASPTTGYIYDKSTVVEYLVKERARIKEEMALYEQQEANKKAFEDLNEQQKDAKRAQKFQSTMSELGGQSESSSVSMNKDEAARSVGVSIPWEHKSEARAKSFWAAEEMPEFQKECKKPESLVPRCPMTSKKLRLKDLVPVKFEMTNDAKGKDTDYAGMYCCAVSKKPITHQRCVLLRPSGVVIIEKVFDELVKNADDPRCPVTGKKLDLKKDVIRLQPGGTGFCSHNKVEGSITCPEAITFRVTHTTTARLTSLLAVMRYAKLPFPTVRRQAFSIRYSMTSHQSVGEASGNLVYCAASGHHPQQSYPQYRWTAGSPPSQPYGLVPQQDPPSTMCNNFYISVVEPNAPLGSPPVLQPANNDADDEVAASDIAEMWTAGFADTFDFFYLPMDHETRANYGYCFINMLSPQLASSFFKAFDGKPLRRFTSNKIVAIVPATIQGFEANLRHYSRKAVCADVEMQFRPLFWLNGTAVEFVRNSESRAVTTAYDPGRQNVHRSTLGLTGDSSSEETRVGDDSDGWKTSEQDPRRSAVHAAEKASSIRLLRSSDYNHQQQHHFSSGHRRAKSDCGPPVSPMFPAPSNRAIVRIDDRPHLGGSRCSRDCLKCQAELKVTNGAGRLVGVVWLRRLLRTVLEASPYRTLCPLKCMSCLMVALRSASLLSVTTLSLPWSSNAGGHPFGGDHRVEPVDGMSWSGSWITIPNQNRAGHGDGVEQESSAQGTPAYLINVPVPSSSTLSRRFPADSSQQDDDDEDNADDASMTPSDPLELNSPCAPVEGDHRKGGRVCEVCGTVDYQQAAADMPEITTVIMRNIPNQYTPSGLMREIEEAGFEGKYDFFYLPFDRKRRCNFGYCFLNLRDFVTMKLFAAAFDGRRALQLSSRWKTEVVPAVLQGFEDNLRHYYGNEAFSDLDTEYQPVFFVNGQPLRLDVCL</sequence>
<dbReference type="InterPro" id="IPR007201">
    <property type="entry name" value="Mei2-like_Rrm_C"/>
</dbReference>
<dbReference type="GO" id="GO:0061630">
    <property type="term" value="F:ubiquitin protein ligase activity"/>
    <property type="evidence" value="ECO:0007669"/>
    <property type="project" value="InterPro"/>
</dbReference>
<feature type="compositionally biased region" description="Acidic residues" evidence="1">
    <location>
        <begin position="796"/>
        <end position="806"/>
    </location>
</feature>
<name>A0A7J6N9P8_PEROL</name>
<dbReference type="GO" id="GO:0003676">
    <property type="term" value="F:nucleic acid binding"/>
    <property type="evidence" value="ECO:0007669"/>
    <property type="project" value="InterPro"/>
</dbReference>
<feature type="region of interest" description="Disordered" evidence="1">
    <location>
        <begin position="749"/>
        <end position="824"/>
    </location>
</feature>